<dbReference type="PANTHER" id="PTHR11264">
    <property type="entry name" value="URACIL-DNA GLYCOSYLASE"/>
    <property type="match status" value="1"/>
</dbReference>
<keyword evidence="8 9" id="KW-0234">DNA repair</keyword>
<dbReference type="OrthoDB" id="9804372at2"/>
<evidence type="ECO:0000256" key="1">
    <source>
        <dbReference type="ARBA" id="ARBA00001400"/>
    </source>
</evidence>
<evidence type="ECO:0000256" key="5">
    <source>
        <dbReference type="ARBA" id="ARBA00018429"/>
    </source>
</evidence>
<comment type="subcellular location">
    <subcellularLocation>
        <location evidence="9">Cytoplasm</location>
    </subcellularLocation>
</comment>
<dbReference type="GO" id="GO:0097510">
    <property type="term" value="P:base-excision repair, AP site formation via deaminated base removal"/>
    <property type="evidence" value="ECO:0007669"/>
    <property type="project" value="TreeGrafter"/>
</dbReference>
<keyword evidence="14" id="KW-1185">Reference proteome</keyword>
<feature type="active site" description="Proton acceptor" evidence="9 10">
    <location>
        <position position="63"/>
    </location>
</feature>
<dbReference type="GO" id="GO:0004844">
    <property type="term" value="F:uracil DNA N-glycosylase activity"/>
    <property type="evidence" value="ECO:0007669"/>
    <property type="project" value="UniProtKB-UniRule"/>
</dbReference>
<dbReference type="InterPro" id="IPR018085">
    <property type="entry name" value="Ura-DNA_Glyclase_AS"/>
</dbReference>
<proteinExistence type="inferred from homology"/>
<evidence type="ECO:0000313" key="13">
    <source>
        <dbReference type="EMBL" id="OWJ80516.1"/>
    </source>
</evidence>
<dbReference type="SMART" id="SM00987">
    <property type="entry name" value="UreE_C"/>
    <property type="match status" value="1"/>
</dbReference>
<dbReference type="Pfam" id="PF03167">
    <property type="entry name" value="UDG"/>
    <property type="match status" value="1"/>
</dbReference>
<evidence type="ECO:0000256" key="4">
    <source>
        <dbReference type="ARBA" id="ARBA00012030"/>
    </source>
</evidence>
<evidence type="ECO:0000256" key="3">
    <source>
        <dbReference type="ARBA" id="ARBA00008184"/>
    </source>
</evidence>
<dbReference type="InterPro" id="IPR002043">
    <property type="entry name" value="UDG_fam1"/>
</dbReference>
<comment type="similarity">
    <text evidence="3 9 11">Belongs to the uracil-DNA glycosylase (UDG) superfamily. UNG family.</text>
</comment>
<keyword evidence="9" id="KW-0963">Cytoplasm</keyword>
<dbReference type="Gene3D" id="3.40.470.10">
    <property type="entry name" value="Uracil-DNA glycosylase-like domain"/>
    <property type="match status" value="1"/>
</dbReference>
<keyword evidence="7 9" id="KW-0378">Hydrolase</keyword>
<dbReference type="NCBIfam" id="NF003588">
    <property type="entry name" value="PRK05254.1-1"/>
    <property type="match status" value="1"/>
</dbReference>
<dbReference type="RefSeq" id="WP_088213830.1">
    <property type="nucleotide sequence ID" value="NZ_NIPW01000004.1"/>
</dbReference>
<dbReference type="HAMAP" id="MF_00148">
    <property type="entry name" value="UDG"/>
    <property type="match status" value="1"/>
</dbReference>
<dbReference type="PANTHER" id="PTHR11264:SF0">
    <property type="entry name" value="URACIL-DNA GLYCOSYLASE"/>
    <property type="match status" value="1"/>
</dbReference>
<evidence type="ECO:0000256" key="7">
    <source>
        <dbReference type="ARBA" id="ARBA00022801"/>
    </source>
</evidence>
<name>A0A212AGF2_9RHOB</name>
<dbReference type="SMART" id="SM00986">
    <property type="entry name" value="UDG"/>
    <property type="match status" value="1"/>
</dbReference>
<reference evidence="13 14" key="1">
    <citation type="submission" date="2016-12" db="EMBL/GenBank/DDBJ databases">
        <title>Comparison of Traditional DNA-DNA Hybridization with In Silico Genomic Analysis.</title>
        <authorList>
            <person name="Nicholson A.C."/>
            <person name="Humrighouse B.W."/>
            <person name="Graziano J."/>
            <person name="Lasker B."/>
            <person name="Whitney A.M."/>
            <person name="Mcquiston J.R."/>
        </authorList>
    </citation>
    <scope>NUCLEOTIDE SEQUENCE [LARGE SCALE GENOMIC DNA]</scope>
    <source>
        <strain evidence="13 14">H2240</strain>
    </source>
</reference>
<dbReference type="AlphaFoldDB" id="A0A212AGF2"/>
<feature type="domain" description="Uracil-DNA glycosylase-like" evidence="12">
    <location>
        <begin position="48"/>
        <end position="207"/>
    </location>
</feature>
<sequence length="219" mass="23655">MTFQTATPPAAWADLPFFGQDWPDVRARLVADPRSLQPGPEAVFRALDLCPPEKARVVILGQDPYPTAGNADGLAFSVPPGRPLPASLRNIYREMADDIGCTPPDGDLGRWAAQGVLLLNTALTVPVGEANGHARLGWAPLVAEVLARAAALRPLVFILWGGPAQKLAARTVDLSRHHVIASPHPSPLSSYRGFFGSRPFSRTNDWLTARGETPIDWCR</sequence>
<comment type="catalytic activity">
    <reaction evidence="1 9 11">
        <text>Hydrolyzes single-stranded DNA or mismatched double-stranded DNA and polynucleotides, releasing free uracil.</text>
        <dbReference type="EC" id="3.2.2.27"/>
    </reaction>
</comment>
<evidence type="ECO:0000256" key="2">
    <source>
        <dbReference type="ARBA" id="ARBA00002631"/>
    </source>
</evidence>
<organism evidence="13 14">
    <name type="scientific">Haematobacter genomosp. 1</name>
    <dbReference type="NCBI Taxonomy" id="366618"/>
    <lineage>
        <taxon>Bacteria</taxon>
        <taxon>Pseudomonadati</taxon>
        <taxon>Pseudomonadota</taxon>
        <taxon>Alphaproteobacteria</taxon>
        <taxon>Rhodobacterales</taxon>
        <taxon>Paracoccaceae</taxon>
        <taxon>Haematobacter</taxon>
    </lineage>
</organism>
<evidence type="ECO:0000259" key="12">
    <source>
        <dbReference type="SMART" id="SM00986"/>
    </source>
</evidence>
<evidence type="ECO:0000256" key="10">
    <source>
        <dbReference type="PROSITE-ProRule" id="PRU10072"/>
    </source>
</evidence>
<evidence type="ECO:0000313" key="14">
    <source>
        <dbReference type="Proteomes" id="UP000196878"/>
    </source>
</evidence>
<dbReference type="GO" id="GO:0005737">
    <property type="term" value="C:cytoplasm"/>
    <property type="evidence" value="ECO:0007669"/>
    <property type="project" value="UniProtKB-SubCell"/>
</dbReference>
<dbReference type="CDD" id="cd10027">
    <property type="entry name" value="UDG-F1-like"/>
    <property type="match status" value="1"/>
</dbReference>
<dbReference type="InterPro" id="IPR036895">
    <property type="entry name" value="Uracil-DNA_glycosylase-like_sf"/>
</dbReference>
<evidence type="ECO:0000256" key="8">
    <source>
        <dbReference type="ARBA" id="ARBA00023204"/>
    </source>
</evidence>
<dbReference type="PROSITE" id="PS00130">
    <property type="entry name" value="U_DNA_GLYCOSYLASE"/>
    <property type="match status" value="1"/>
</dbReference>
<gene>
    <name evidence="9" type="primary">ung</name>
    <name evidence="13" type="ORF">CDV49_01630</name>
</gene>
<dbReference type="NCBIfam" id="TIGR00628">
    <property type="entry name" value="ung"/>
    <property type="match status" value="1"/>
</dbReference>
<evidence type="ECO:0000256" key="11">
    <source>
        <dbReference type="RuleBase" id="RU003780"/>
    </source>
</evidence>
<dbReference type="EMBL" id="NIPW01000004">
    <property type="protein sequence ID" value="OWJ80516.1"/>
    <property type="molecule type" value="Genomic_DNA"/>
</dbReference>
<keyword evidence="6 9" id="KW-0227">DNA damage</keyword>
<dbReference type="Proteomes" id="UP000196878">
    <property type="component" value="Unassembled WGS sequence"/>
</dbReference>
<protein>
    <recommendedName>
        <fullName evidence="5 9">Uracil-DNA glycosylase</fullName>
        <shortName evidence="9">UDG</shortName>
        <ecNumber evidence="4 9">3.2.2.27</ecNumber>
    </recommendedName>
</protein>
<dbReference type="SUPFAM" id="SSF52141">
    <property type="entry name" value="Uracil-DNA glycosylase-like"/>
    <property type="match status" value="1"/>
</dbReference>
<comment type="caution">
    <text evidence="13">The sequence shown here is derived from an EMBL/GenBank/DDBJ whole genome shotgun (WGS) entry which is preliminary data.</text>
</comment>
<evidence type="ECO:0000256" key="9">
    <source>
        <dbReference type="HAMAP-Rule" id="MF_00148"/>
    </source>
</evidence>
<dbReference type="InterPro" id="IPR005122">
    <property type="entry name" value="Uracil-DNA_glycosylase-like"/>
</dbReference>
<accession>A0A212AGF2</accession>
<dbReference type="NCBIfam" id="NF003592">
    <property type="entry name" value="PRK05254.1-5"/>
    <property type="match status" value="1"/>
</dbReference>
<evidence type="ECO:0000256" key="6">
    <source>
        <dbReference type="ARBA" id="ARBA00022763"/>
    </source>
</evidence>
<comment type="function">
    <text evidence="2 9 11">Excises uracil residues from the DNA which can arise as a result of misincorporation of dUMP residues by DNA polymerase or due to deamination of cytosine.</text>
</comment>
<dbReference type="EC" id="3.2.2.27" evidence="4 9"/>